<comment type="caution">
    <text evidence="1">The sequence shown here is derived from an EMBL/GenBank/DDBJ whole genome shotgun (WGS) entry which is preliminary data.</text>
</comment>
<sequence>MTNRQAKNDLLYLVYGESEVYYKQAYFSILTALNYLNVSCSVRICVLTEKPEFFKKLPVFVEKLTGDQKAEWMGGGTYIHRIKTLSQIYWMKKYKSNTAFVDTDTWFNKSPEHIFSSVDNDSSVMYEYESDVKASLPNLCHKVKDHEFSLGDGRKLNFQDGQLWNSGVIGLSFDNRYLLDDALSLIDKLYLLTNEYVTEQLVVGEVIRQNTKIQGCRNVLYHYYGADLLFINDKISVFLKENVDKDIAEQASLTTTFPYGRCGKNKFQVLLIKLISKILGIDKETMRAIQGIKIFLLDSKNSYFKADQHNWLIRSYNILNDDSNKPKLSTKSYSFILFNVEKLIKSEKLSVEEKKAWIPIVRKLSSLSVR</sequence>
<dbReference type="InterPro" id="IPR029044">
    <property type="entry name" value="Nucleotide-diphossugar_trans"/>
</dbReference>
<reference evidence="1 2" key="1">
    <citation type="submission" date="2017-04" db="EMBL/GenBank/DDBJ databases">
        <title>Draft genome sequence of Zooshikella ganghwensis VG4 isolated from Red Sea sediments.</title>
        <authorList>
            <person name="Rehman Z."/>
            <person name="Alam I."/>
            <person name="Kamau A."/>
            <person name="Bajic V."/>
            <person name="Leiknes T."/>
        </authorList>
    </citation>
    <scope>NUCLEOTIDE SEQUENCE [LARGE SCALE GENOMIC DNA]</scope>
    <source>
        <strain evidence="1 2">VG4</strain>
    </source>
</reference>
<dbReference type="RefSeq" id="WP_094785970.1">
    <property type="nucleotide sequence ID" value="NZ_NDXW01000001.1"/>
</dbReference>
<organism evidence="1 2">
    <name type="scientific">Zooshikella ganghwensis</name>
    <dbReference type="NCBI Taxonomy" id="202772"/>
    <lineage>
        <taxon>Bacteria</taxon>
        <taxon>Pseudomonadati</taxon>
        <taxon>Pseudomonadota</taxon>
        <taxon>Gammaproteobacteria</taxon>
        <taxon>Oceanospirillales</taxon>
        <taxon>Zooshikellaceae</taxon>
        <taxon>Zooshikella</taxon>
    </lineage>
</organism>
<dbReference type="AlphaFoldDB" id="A0A4P9VJ17"/>
<dbReference type="EMBL" id="NDXW01000001">
    <property type="protein sequence ID" value="RDH42469.1"/>
    <property type="molecule type" value="Genomic_DNA"/>
</dbReference>
<gene>
    <name evidence="1" type="ORF">B9G39_02865</name>
</gene>
<protein>
    <recommendedName>
        <fullName evidence="3">Nucleotide-diphospho-sugar transferase domain-containing protein</fullName>
    </recommendedName>
</protein>
<evidence type="ECO:0000313" key="1">
    <source>
        <dbReference type="EMBL" id="RDH42469.1"/>
    </source>
</evidence>
<accession>A0A4P9VJ17</accession>
<name>A0A4P9VJ17_9GAMM</name>
<proteinExistence type="predicted"/>
<evidence type="ECO:0000313" key="2">
    <source>
        <dbReference type="Proteomes" id="UP000257039"/>
    </source>
</evidence>
<dbReference type="SUPFAM" id="SSF53448">
    <property type="entry name" value="Nucleotide-diphospho-sugar transferases"/>
    <property type="match status" value="1"/>
</dbReference>
<keyword evidence="2" id="KW-1185">Reference proteome</keyword>
<dbReference type="Proteomes" id="UP000257039">
    <property type="component" value="Unassembled WGS sequence"/>
</dbReference>
<evidence type="ECO:0008006" key="3">
    <source>
        <dbReference type="Google" id="ProtNLM"/>
    </source>
</evidence>